<dbReference type="RefSeq" id="WP_119407509.1">
    <property type="nucleotide sequence ID" value="NZ_CP032869.1"/>
</dbReference>
<dbReference type="CDD" id="cd06433">
    <property type="entry name" value="GT_2_WfgS_like"/>
    <property type="match status" value="1"/>
</dbReference>
<feature type="domain" description="Glycosyltransferase 2-like" evidence="1">
    <location>
        <begin position="12"/>
        <end position="143"/>
    </location>
</feature>
<dbReference type="InterPro" id="IPR029044">
    <property type="entry name" value="Nucleotide-diphossugar_trans"/>
</dbReference>
<protein>
    <submittedName>
        <fullName evidence="2">Glycosyltransferase</fullName>
    </submittedName>
</protein>
<name>A0A494VGT6_9SPHI</name>
<sequence length="241" mass="28036">MSNAKENDKSISVIIVTYNAADTLQACLDSIYRQTYPKLQIIVMDGASVDGTIDILKANSNRITFWKTEPDKGIYHAMNKALNHVKTDWIYFIGADDELLPEFSAMAAQLDNTNCIYYGNVLVQNEKNGGPTNALTHTMHNICQQAMIYPAWVFKKYRYDTTYPIAADYALNIRCWADKSLEFCYQDLTIANYNHTGISSVIKDERFEKDRLKLVFRYHGFKMWRKLITRRWKEIRQSRKI</sequence>
<accession>A0A494VGT6</accession>
<dbReference type="Proteomes" id="UP000270046">
    <property type="component" value="Chromosome"/>
</dbReference>
<dbReference type="SUPFAM" id="SSF53448">
    <property type="entry name" value="Nucleotide-diphospho-sugar transferases"/>
    <property type="match status" value="1"/>
</dbReference>
<dbReference type="Gene3D" id="3.90.550.10">
    <property type="entry name" value="Spore Coat Polysaccharide Biosynthesis Protein SpsA, Chain A"/>
    <property type="match status" value="1"/>
</dbReference>
<dbReference type="GO" id="GO:0016740">
    <property type="term" value="F:transferase activity"/>
    <property type="evidence" value="ECO:0007669"/>
    <property type="project" value="UniProtKB-KW"/>
</dbReference>
<evidence type="ECO:0000313" key="3">
    <source>
        <dbReference type="Proteomes" id="UP000270046"/>
    </source>
</evidence>
<keyword evidence="2" id="KW-0808">Transferase</keyword>
<gene>
    <name evidence="2" type="ORF">HYN43_000080</name>
</gene>
<keyword evidence="3" id="KW-1185">Reference proteome</keyword>
<organism evidence="2 3">
    <name type="scientific">Mucilaginibacter celer</name>
    <dbReference type="NCBI Taxonomy" id="2305508"/>
    <lineage>
        <taxon>Bacteria</taxon>
        <taxon>Pseudomonadati</taxon>
        <taxon>Bacteroidota</taxon>
        <taxon>Sphingobacteriia</taxon>
        <taxon>Sphingobacteriales</taxon>
        <taxon>Sphingobacteriaceae</taxon>
        <taxon>Mucilaginibacter</taxon>
    </lineage>
</organism>
<reference evidence="2 3" key="1">
    <citation type="submission" date="2018-10" db="EMBL/GenBank/DDBJ databases">
        <title>Genome sequencing of Mucilaginibacter sp. HYN0043.</title>
        <authorList>
            <person name="Kim M."/>
            <person name="Yi H."/>
        </authorList>
    </citation>
    <scope>NUCLEOTIDE SEQUENCE [LARGE SCALE GENOMIC DNA]</scope>
    <source>
        <strain evidence="2 3">HYN0043</strain>
    </source>
</reference>
<dbReference type="PANTHER" id="PTHR43685:SF2">
    <property type="entry name" value="GLYCOSYLTRANSFERASE 2-LIKE DOMAIN-CONTAINING PROTEIN"/>
    <property type="match status" value="1"/>
</dbReference>
<dbReference type="PANTHER" id="PTHR43685">
    <property type="entry name" value="GLYCOSYLTRANSFERASE"/>
    <property type="match status" value="1"/>
</dbReference>
<dbReference type="EMBL" id="CP032869">
    <property type="protein sequence ID" value="AYL93787.1"/>
    <property type="molecule type" value="Genomic_DNA"/>
</dbReference>
<evidence type="ECO:0000313" key="2">
    <source>
        <dbReference type="EMBL" id="AYL93787.1"/>
    </source>
</evidence>
<proteinExistence type="predicted"/>
<evidence type="ECO:0000259" key="1">
    <source>
        <dbReference type="Pfam" id="PF00535"/>
    </source>
</evidence>
<dbReference type="Pfam" id="PF00535">
    <property type="entry name" value="Glycos_transf_2"/>
    <property type="match status" value="1"/>
</dbReference>
<dbReference type="OrthoDB" id="9788101at2"/>
<dbReference type="InterPro" id="IPR001173">
    <property type="entry name" value="Glyco_trans_2-like"/>
</dbReference>
<dbReference type="AlphaFoldDB" id="A0A494VGT6"/>
<dbReference type="KEGG" id="muh:HYN43_000080"/>
<dbReference type="InterPro" id="IPR050834">
    <property type="entry name" value="Glycosyltransf_2"/>
</dbReference>